<accession>A0A975BEP5</accession>
<evidence type="ECO:0000313" key="1">
    <source>
        <dbReference type="EMBL" id="QTA83769.1"/>
    </source>
</evidence>
<organism evidence="1 2">
    <name type="scientific">Desulfonema limicola</name>
    <dbReference type="NCBI Taxonomy" id="45656"/>
    <lineage>
        <taxon>Bacteria</taxon>
        <taxon>Pseudomonadati</taxon>
        <taxon>Thermodesulfobacteriota</taxon>
        <taxon>Desulfobacteria</taxon>
        <taxon>Desulfobacterales</taxon>
        <taxon>Desulfococcaceae</taxon>
        <taxon>Desulfonema</taxon>
    </lineage>
</organism>
<keyword evidence="2" id="KW-1185">Reference proteome</keyword>
<dbReference type="KEGG" id="dli:dnl_61840"/>
<dbReference type="Proteomes" id="UP000663720">
    <property type="component" value="Chromosome"/>
</dbReference>
<dbReference type="InterPro" id="IPR021952">
    <property type="entry name" value="Flpp3-like"/>
</dbReference>
<dbReference type="AlphaFoldDB" id="A0A975BEP5"/>
<dbReference type="RefSeq" id="WP_207689568.1">
    <property type="nucleotide sequence ID" value="NZ_CP061799.1"/>
</dbReference>
<sequence length="130" mass="14256">MLRNIIFIILFPVILTTAGCGIFAGAMTGAGVFSYMNGELTRSYQSDFNTTVKACTDALQASNLTIKETILEGLSAKITSEYYNGKPVSIKIMRYETNISKVSIRSGIMGVWDKDLSEQIHVSIAGYLQQ</sequence>
<dbReference type="EMBL" id="CP061799">
    <property type="protein sequence ID" value="QTA83769.1"/>
    <property type="molecule type" value="Genomic_DNA"/>
</dbReference>
<name>A0A975BEP5_9BACT</name>
<evidence type="ECO:0000313" key="2">
    <source>
        <dbReference type="Proteomes" id="UP000663720"/>
    </source>
</evidence>
<reference evidence="1" key="1">
    <citation type="journal article" date="2021" name="Microb. Physiol.">
        <title>Proteogenomic Insights into the Physiology of Marine, Sulfate-Reducing, Filamentous Desulfonema limicola and Desulfonema magnum.</title>
        <authorList>
            <person name="Schnaars V."/>
            <person name="Wohlbrand L."/>
            <person name="Scheve S."/>
            <person name="Hinrichs C."/>
            <person name="Reinhardt R."/>
            <person name="Rabus R."/>
        </authorList>
    </citation>
    <scope>NUCLEOTIDE SEQUENCE</scope>
    <source>
        <strain evidence="1">5ac10</strain>
    </source>
</reference>
<protein>
    <submittedName>
        <fullName evidence="1">DUF3568</fullName>
    </submittedName>
</protein>
<dbReference type="PROSITE" id="PS51257">
    <property type="entry name" value="PROKAR_LIPOPROTEIN"/>
    <property type="match status" value="1"/>
</dbReference>
<dbReference type="Pfam" id="PF12092">
    <property type="entry name" value="DUF3568"/>
    <property type="match status" value="1"/>
</dbReference>
<proteinExistence type="predicted"/>
<gene>
    <name evidence="1" type="ORF">dnl_61840</name>
</gene>